<evidence type="ECO:0000313" key="2">
    <source>
        <dbReference type="Proteomes" id="UP000299102"/>
    </source>
</evidence>
<dbReference type="EMBL" id="BGZK01000624">
    <property type="protein sequence ID" value="GBP53421.1"/>
    <property type="molecule type" value="Genomic_DNA"/>
</dbReference>
<protein>
    <submittedName>
        <fullName evidence="1">Uncharacterized protein</fullName>
    </submittedName>
</protein>
<sequence length="169" mass="19604">MYKYFEEYDKLEEEHGLRQVNGFKELNGCNNESCLFRTDAYKTHELTKEGILVVENIDAPIQKLDVDRYCIDVMLYVNEKTGEKTVGREAYFRGRVYHKVEEYAQNYIGMDGTSLFISRLVPHATPPMRTVLIPSSCVLTEYALNRDPDYYPVLYSDPVPAYDADLSPY</sequence>
<gene>
    <name evidence="1" type="ORF">EVAR_48173_1</name>
</gene>
<organism evidence="1 2">
    <name type="scientific">Eumeta variegata</name>
    <name type="common">Bagworm moth</name>
    <name type="synonym">Eumeta japonica</name>
    <dbReference type="NCBI Taxonomy" id="151549"/>
    <lineage>
        <taxon>Eukaryota</taxon>
        <taxon>Metazoa</taxon>
        <taxon>Ecdysozoa</taxon>
        <taxon>Arthropoda</taxon>
        <taxon>Hexapoda</taxon>
        <taxon>Insecta</taxon>
        <taxon>Pterygota</taxon>
        <taxon>Neoptera</taxon>
        <taxon>Endopterygota</taxon>
        <taxon>Lepidoptera</taxon>
        <taxon>Glossata</taxon>
        <taxon>Ditrysia</taxon>
        <taxon>Tineoidea</taxon>
        <taxon>Psychidae</taxon>
        <taxon>Oiketicinae</taxon>
        <taxon>Eumeta</taxon>
    </lineage>
</organism>
<reference evidence="1 2" key="1">
    <citation type="journal article" date="2019" name="Commun. Biol.">
        <title>The bagworm genome reveals a unique fibroin gene that provides high tensile strength.</title>
        <authorList>
            <person name="Kono N."/>
            <person name="Nakamura H."/>
            <person name="Ohtoshi R."/>
            <person name="Tomita M."/>
            <person name="Numata K."/>
            <person name="Arakawa K."/>
        </authorList>
    </citation>
    <scope>NUCLEOTIDE SEQUENCE [LARGE SCALE GENOMIC DNA]</scope>
</reference>
<dbReference type="AlphaFoldDB" id="A0A4C1WQ55"/>
<evidence type="ECO:0000313" key="1">
    <source>
        <dbReference type="EMBL" id="GBP53421.1"/>
    </source>
</evidence>
<name>A0A4C1WQ55_EUMVA</name>
<comment type="caution">
    <text evidence="1">The sequence shown here is derived from an EMBL/GenBank/DDBJ whole genome shotgun (WGS) entry which is preliminary data.</text>
</comment>
<accession>A0A4C1WQ55</accession>
<dbReference type="OrthoDB" id="6134459at2759"/>
<dbReference type="Proteomes" id="UP000299102">
    <property type="component" value="Unassembled WGS sequence"/>
</dbReference>
<keyword evidence="2" id="KW-1185">Reference proteome</keyword>
<proteinExistence type="predicted"/>